<evidence type="ECO:0000313" key="2">
    <source>
        <dbReference type="Proteomes" id="UP001164064"/>
    </source>
</evidence>
<sequence>MKPFNKLPKTFSEQLEILKSRGMVVNDEQKAIFHLAQVNYYRLGAYWLPFERTHSPHCFKQNTHFEQVWEIYVFDRELRLLVLDAIERIEVAIRTRFAYELAHRHGAHAFMDQQYFKPLFRWEKLLESLEGEIDRADEVFIEHYQRTYDDPELPPIWATCEVMSFGQLSKWYQSLAPKQTRTAISSHFDCDEKQFEGLLQHLVYLRNTCAHHSRLWNRKFTKTIAKPRNKPLGLAQQCNFDQKTSADRKLYNSLVFILYFMDKITLQHTWRQRLIDLLLSHSNISKTYMGFPEDWQTYPIWQIKQ</sequence>
<dbReference type="PIRSF" id="PIRSF034934">
    <property type="entry name" value="AbiF_AbiD"/>
    <property type="match status" value="1"/>
</dbReference>
<reference evidence="1" key="1">
    <citation type="journal article" date="2022" name="J Glob Antimicrob Resist">
        <title>Comparative analysis of IMP-4- and OXA-58-containing plasmids of three carbapenemase-producing Acinetobacter ursingii strains in the Netherlands.</title>
        <authorList>
            <person name="Hendrickx A.P.A."/>
            <person name="Schade R.P."/>
            <person name="Landman F."/>
            <person name="Bosch T."/>
            <person name="Schouls L.M."/>
            <person name="van Dijk K."/>
        </authorList>
    </citation>
    <scope>NUCLEOTIDE SEQUENCE</scope>
    <source>
        <strain evidence="1">RIVM_C010559</strain>
    </source>
</reference>
<dbReference type="AlphaFoldDB" id="A0AA46S3Z9"/>
<accession>A0AA46S3Z9</accession>
<name>A0AA46S3Z9_9GAMM</name>
<dbReference type="RefSeq" id="WP_263512269.1">
    <property type="nucleotide sequence ID" value="NZ_CP089051.1"/>
</dbReference>
<evidence type="ECO:0000313" key="1">
    <source>
        <dbReference type="EMBL" id="UYF70933.1"/>
    </source>
</evidence>
<dbReference type="InterPro" id="IPR017034">
    <property type="entry name" value="Abi_system_AbiD/AbiF"/>
</dbReference>
<organism evidence="1 2">
    <name type="scientific">Acinetobacter ursingii</name>
    <dbReference type="NCBI Taxonomy" id="108980"/>
    <lineage>
        <taxon>Bacteria</taxon>
        <taxon>Pseudomonadati</taxon>
        <taxon>Pseudomonadota</taxon>
        <taxon>Gammaproteobacteria</taxon>
        <taxon>Moraxellales</taxon>
        <taxon>Moraxellaceae</taxon>
        <taxon>Acinetobacter</taxon>
    </lineage>
</organism>
<dbReference type="InterPro" id="IPR011664">
    <property type="entry name" value="Abi_system_AbiD/AbiF-like"/>
</dbReference>
<dbReference type="Pfam" id="PF07751">
    <property type="entry name" value="Abi_2"/>
    <property type="match status" value="1"/>
</dbReference>
<protein>
    <submittedName>
        <fullName evidence="1">Abi family protein</fullName>
    </submittedName>
</protein>
<dbReference type="EMBL" id="CP089051">
    <property type="protein sequence ID" value="UYF70933.1"/>
    <property type="molecule type" value="Genomic_DNA"/>
</dbReference>
<gene>
    <name evidence="1" type="ORF">LSO60_11760</name>
</gene>
<proteinExistence type="predicted"/>
<dbReference type="Proteomes" id="UP001164064">
    <property type="component" value="Chromosome"/>
</dbReference>